<name>A0A0B4S1A6_9FIRM</name>
<feature type="transmembrane region" description="Helical" evidence="1">
    <location>
        <begin position="125"/>
        <end position="148"/>
    </location>
</feature>
<keyword evidence="1" id="KW-1133">Transmembrane helix</keyword>
<proteinExistence type="predicted"/>
<dbReference type="AlphaFoldDB" id="A0A0B4S1A6"/>
<reference evidence="2 4" key="1">
    <citation type="submission" date="2014-10" db="EMBL/GenBank/DDBJ databases">
        <title>Complete genome sequence of Parvimonas micra KCOM 1535 (= ChDC B708).</title>
        <authorList>
            <person name="Kook J.-K."/>
            <person name="Park S.-N."/>
            <person name="Lim Y.K."/>
            <person name="Roh H."/>
        </authorList>
    </citation>
    <scope>NUCLEOTIDE SEQUENCE [LARGE SCALE GENOMIC DNA]</scope>
    <source>
        <strain evidence="2">KCOM 1535</strain>
        <strain evidence="4">KCOM 1535 / ChDC B708</strain>
    </source>
</reference>
<keyword evidence="1" id="KW-0472">Membrane</keyword>
<accession>A0A0B4S1A6</accession>
<feature type="transmembrane region" description="Helical" evidence="1">
    <location>
        <begin position="12"/>
        <end position="35"/>
    </location>
</feature>
<dbReference type="Pfam" id="PF14387">
    <property type="entry name" value="DUF4418"/>
    <property type="match status" value="1"/>
</dbReference>
<dbReference type="STRING" id="33033.NW74_03300"/>
<evidence type="ECO:0000313" key="2">
    <source>
        <dbReference type="EMBL" id="AIZ36431.1"/>
    </source>
</evidence>
<dbReference type="EMBL" id="CP009761">
    <property type="protein sequence ID" value="AIZ36431.1"/>
    <property type="molecule type" value="Genomic_DNA"/>
</dbReference>
<dbReference type="Proteomes" id="UP000031386">
    <property type="component" value="Chromosome"/>
</dbReference>
<protein>
    <submittedName>
        <fullName evidence="3">DUF4418 family protein</fullName>
    </submittedName>
</protein>
<evidence type="ECO:0000256" key="1">
    <source>
        <dbReference type="SAM" id="Phobius"/>
    </source>
</evidence>
<evidence type="ECO:0000313" key="3">
    <source>
        <dbReference type="EMBL" id="WBB30280.1"/>
    </source>
</evidence>
<dbReference type="InterPro" id="IPR025531">
    <property type="entry name" value="DUF4418"/>
</dbReference>
<dbReference type="RefSeq" id="WP_029948939.1">
    <property type="nucleotide sequence ID" value="NZ_BHYQ01000003.1"/>
</dbReference>
<dbReference type="OrthoDB" id="3239888at2"/>
<dbReference type="Proteomes" id="UP001210690">
    <property type="component" value="Chromosome"/>
</dbReference>
<sequence>MEILKKKFINFIVLLLGVVLALTPFIIAPVCPAMANGMRMSCYYSGLFATYVGIGIVITSLISIFVNNKIVNIVLSVINIIAGVCVHLIPNKIIKISVGMGKDGAPRFMGYCMKDTMECIKHHTFTIVSILGIAVSIISIMYLIYIFIKREN</sequence>
<feature type="transmembrane region" description="Helical" evidence="1">
    <location>
        <begin position="73"/>
        <end position="90"/>
    </location>
</feature>
<reference evidence="3" key="2">
    <citation type="submission" date="2022-07" db="EMBL/GenBank/DDBJ databases">
        <title>Parvimonas micra travels from the subgingival sulcus of the human oral cavity to the colorectal adenocarcinoma.</title>
        <authorList>
            <person name="Conde-Perez K."/>
            <person name="Buetas E."/>
            <person name="Aja-Macaya P."/>
            <person name="Martin-De Arribas E."/>
            <person name="Iglesias-Corras I."/>
            <person name="Trigo-Tasende N."/>
            <person name="Nasser-Ali M."/>
            <person name="Estevez L.S."/>
            <person name="Rumbo-Feal S."/>
            <person name="Otero-Alen B."/>
            <person name="Noguera J.F."/>
            <person name="Concha A."/>
            <person name="Pardinas-Lopez S."/>
            <person name="Carda-Dieguez M."/>
            <person name="Gomez-Randulfe I."/>
            <person name="Martinez-Lago N."/>
            <person name="Ladra S."/>
            <person name="Aparicio L.A."/>
            <person name="Bou G."/>
            <person name="Mira A."/>
            <person name="Vallejo J.A."/>
            <person name="Poza M."/>
        </authorList>
    </citation>
    <scope>NUCLEOTIDE SEQUENCE</scope>
    <source>
        <strain evidence="3">PM102KC-G-1</strain>
    </source>
</reference>
<feature type="transmembrane region" description="Helical" evidence="1">
    <location>
        <begin position="47"/>
        <end position="66"/>
    </location>
</feature>
<dbReference type="KEGG" id="pmic:NW74_03300"/>
<evidence type="ECO:0000313" key="4">
    <source>
        <dbReference type="Proteomes" id="UP000031386"/>
    </source>
</evidence>
<organism evidence="2 4">
    <name type="scientific">Parvimonas micra</name>
    <dbReference type="NCBI Taxonomy" id="33033"/>
    <lineage>
        <taxon>Bacteria</taxon>
        <taxon>Bacillati</taxon>
        <taxon>Bacillota</taxon>
        <taxon>Tissierellia</taxon>
        <taxon>Tissierellales</taxon>
        <taxon>Peptoniphilaceae</taxon>
        <taxon>Parvimonas</taxon>
    </lineage>
</organism>
<gene>
    <name evidence="3" type="ORF">NM222_04700</name>
    <name evidence="2" type="ORF">NW74_03300</name>
</gene>
<keyword evidence="4" id="KW-1185">Reference proteome</keyword>
<keyword evidence="1" id="KW-0812">Transmembrane</keyword>
<dbReference type="EMBL" id="CP101412">
    <property type="protein sequence ID" value="WBB30280.1"/>
    <property type="molecule type" value="Genomic_DNA"/>
</dbReference>